<feature type="non-terminal residue" evidence="2">
    <location>
        <position position="1"/>
    </location>
</feature>
<organism evidence="2">
    <name type="scientific">uncultured Thermomicrobiales bacterium</name>
    <dbReference type="NCBI Taxonomy" id="1645740"/>
    <lineage>
        <taxon>Bacteria</taxon>
        <taxon>Pseudomonadati</taxon>
        <taxon>Thermomicrobiota</taxon>
        <taxon>Thermomicrobia</taxon>
        <taxon>Thermomicrobiales</taxon>
        <taxon>environmental samples</taxon>
    </lineage>
</organism>
<protein>
    <submittedName>
        <fullName evidence="2">Uncharacterized protein</fullName>
    </submittedName>
</protein>
<accession>A0A6J4VJC2</accession>
<gene>
    <name evidence="2" type="ORF">AVDCRST_MAG49-4732</name>
</gene>
<sequence length="47" mass="5120">CVIPCRSGPDGEAECGRHGGHSGWRGATPWARWPGADRPRIPHRGCR</sequence>
<evidence type="ECO:0000256" key="1">
    <source>
        <dbReference type="SAM" id="MobiDB-lite"/>
    </source>
</evidence>
<reference evidence="2" key="1">
    <citation type="submission" date="2020-02" db="EMBL/GenBank/DDBJ databases">
        <authorList>
            <person name="Meier V. D."/>
        </authorList>
    </citation>
    <scope>NUCLEOTIDE SEQUENCE</scope>
    <source>
        <strain evidence="2">AVDCRST_MAG49</strain>
    </source>
</reference>
<dbReference type="EMBL" id="CADCWG010000329">
    <property type="protein sequence ID" value="CAA9580049.1"/>
    <property type="molecule type" value="Genomic_DNA"/>
</dbReference>
<proteinExistence type="predicted"/>
<name>A0A6J4VJC2_9BACT</name>
<feature type="non-terminal residue" evidence="2">
    <location>
        <position position="47"/>
    </location>
</feature>
<feature type="region of interest" description="Disordered" evidence="1">
    <location>
        <begin position="1"/>
        <end position="47"/>
    </location>
</feature>
<dbReference type="AlphaFoldDB" id="A0A6J4VJC2"/>
<evidence type="ECO:0000313" key="2">
    <source>
        <dbReference type="EMBL" id="CAA9580049.1"/>
    </source>
</evidence>